<evidence type="ECO:0000313" key="3">
    <source>
        <dbReference type="EMBL" id="MDA1386494.1"/>
    </source>
</evidence>
<proteinExistence type="predicted"/>
<evidence type="ECO:0000259" key="2">
    <source>
        <dbReference type="Pfam" id="PF03372"/>
    </source>
</evidence>
<dbReference type="GO" id="GO:0004519">
    <property type="term" value="F:endonuclease activity"/>
    <property type="evidence" value="ECO:0007669"/>
    <property type="project" value="UniProtKB-KW"/>
</dbReference>
<dbReference type="EMBL" id="JAVDYD010000001">
    <property type="protein sequence ID" value="MDR7339011.1"/>
    <property type="molecule type" value="Genomic_DNA"/>
</dbReference>
<dbReference type="Pfam" id="PF03372">
    <property type="entry name" value="Exo_endo_phos"/>
    <property type="match status" value="1"/>
</dbReference>
<keyword evidence="3" id="KW-0255">Endonuclease</keyword>
<sequence>MSDEAGAVAVAEQETAAPAEKPRWYRRRWVRFLSWAGTAGVVAYSLERLFGLETRWLLVTTIAFVPYFILAAVAGLGLQLLVRHWAAAIATGAAVLALAAVVAPRVIPDSQAEASGPELTVMSVNLYVGQANLQYVIDLVEEHEPDLLSVQELTPGAAEALAGLGLDELLPYSVQEPDELAVGTGLYSVHPLERIETVGRDGIFYQIGAEIDLGGGEQVRFMAVHTAAPATPERVPLWEEDFENMPRPDGGAPWVLAGDFNATLDHDDMRELLGAGYTDAAEATGGGLDMTWRPIEGGYLNGLVKVPAVALDHVIAEEGVEILDWEVLDKQGSDHAPVLARLRLP</sequence>
<dbReference type="EMBL" id="JAPZVQ010000009">
    <property type="protein sequence ID" value="MDA1386494.1"/>
    <property type="molecule type" value="Genomic_DNA"/>
</dbReference>
<evidence type="ECO:0000256" key="1">
    <source>
        <dbReference type="SAM" id="Phobius"/>
    </source>
</evidence>
<dbReference type="GO" id="GO:0016787">
    <property type="term" value="F:hydrolase activity"/>
    <property type="evidence" value="ECO:0007669"/>
    <property type="project" value="UniProtKB-KW"/>
</dbReference>
<keyword evidence="1" id="KW-1133">Transmembrane helix</keyword>
<evidence type="ECO:0000313" key="6">
    <source>
        <dbReference type="Proteomes" id="UP001183604"/>
    </source>
</evidence>
<keyword evidence="1" id="KW-0472">Membrane</keyword>
<dbReference type="SUPFAM" id="SSF56219">
    <property type="entry name" value="DNase I-like"/>
    <property type="match status" value="1"/>
</dbReference>
<accession>A0A9X3PM54</accession>
<evidence type="ECO:0000313" key="4">
    <source>
        <dbReference type="EMBL" id="MDR7339011.1"/>
    </source>
</evidence>
<comment type="caution">
    <text evidence="3">The sequence shown here is derived from an EMBL/GenBank/DDBJ whole genome shotgun (WGS) entry which is preliminary data.</text>
</comment>
<dbReference type="InterPro" id="IPR036691">
    <property type="entry name" value="Endo/exonu/phosph_ase_sf"/>
</dbReference>
<dbReference type="Proteomes" id="UP001183604">
    <property type="component" value="Unassembled WGS sequence"/>
</dbReference>
<reference evidence="3" key="1">
    <citation type="submission" date="2022-12" db="EMBL/GenBank/DDBJ databases">
        <title>Gycomyces niveus sp.nov., a novel actinomycete isolated from soil in Shouguang.</title>
        <authorList>
            <person name="Yang X."/>
        </authorList>
    </citation>
    <scope>NUCLEOTIDE SEQUENCE</scope>
    <source>
        <strain evidence="3">DSM 44724</strain>
    </source>
</reference>
<evidence type="ECO:0000313" key="5">
    <source>
        <dbReference type="Proteomes" id="UP001145799"/>
    </source>
</evidence>
<reference evidence="4 6" key="2">
    <citation type="submission" date="2023-07" db="EMBL/GenBank/DDBJ databases">
        <title>Sequencing the genomes of 1000 actinobacteria strains.</title>
        <authorList>
            <person name="Klenk H.-P."/>
        </authorList>
    </citation>
    <scope>NUCLEOTIDE SEQUENCE [LARGE SCALE GENOMIC DNA]</scope>
    <source>
        <strain evidence="4 6">DSM 44724</strain>
    </source>
</reference>
<dbReference type="InterPro" id="IPR005135">
    <property type="entry name" value="Endo/exonuclease/phosphatase"/>
</dbReference>
<name>A0A9X3PM54_9ACTN</name>
<keyword evidence="6" id="KW-1185">Reference proteome</keyword>
<keyword evidence="3" id="KW-0540">Nuclease</keyword>
<dbReference type="Proteomes" id="UP001145799">
    <property type="component" value="Unassembled WGS sequence"/>
</dbReference>
<keyword evidence="4" id="KW-0378">Hydrolase</keyword>
<feature type="transmembrane region" description="Helical" evidence="1">
    <location>
        <begin position="58"/>
        <end position="78"/>
    </location>
</feature>
<feature type="transmembrane region" description="Helical" evidence="1">
    <location>
        <begin position="29"/>
        <end position="46"/>
    </location>
</feature>
<gene>
    <name evidence="4" type="ORF">J2S69_002730</name>
    <name evidence="3" type="ORF">O2L01_15965</name>
</gene>
<keyword evidence="1" id="KW-0812">Transmembrane</keyword>
<dbReference type="Gene3D" id="3.60.10.10">
    <property type="entry name" value="Endonuclease/exonuclease/phosphatase"/>
    <property type="match status" value="1"/>
</dbReference>
<protein>
    <submittedName>
        <fullName evidence="4">Endonuclease/exonuclease/phosphatase family metal-dependent hydrolase</fullName>
    </submittedName>
    <submittedName>
        <fullName evidence="3">Endonuclease/exonuclease/phosphatase family protein</fullName>
    </submittedName>
</protein>
<dbReference type="AlphaFoldDB" id="A0A9X3PM54"/>
<organism evidence="3 5">
    <name type="scientific">Glycomyces lechevalierae</name>
    <dbReference type="NCBI Taxonomy" id="256034"/>
    <lineage>
        <taxon>Bacteria</taxon>
        <taxon>Bacillati</taxon>
        <taxon>Actinomycetota</taxon>
        <taxon>Actinomycetes</taxon>
        <taxon>Glycomycetales</taxon>
        <taxon>Glycomycetaceae</taxon>
        <taxon>Glycomyces</taxon>
    </lineage>
</organism>
<feature type="domain" description="Endonuclease/exonuclease/phosphatase" evidence="2">
    <location>
        <begin position="122"/>
        <end position="335"/>
    </location>
</feature>
<dbReference type="RefSeq" id="WP_270122963.1">
    <property type="nucleotide sequence ID" value="NZ_BAAAOM010000004.1"/>
</dbReference>
<feature type="transmembrane region" description="Helical" evidence="1">
    <location>
        <begin position="85"/>
        <end position="107"/>
    </location>
</feature>